<evidence type="ECO:0000313" key="2">
    <source>
        <dbReference type="EMBL" id="MBC5651087.1"/>
    </source>
</evidence>
<dbReference type="InterPro" id="IPR037063">
    <property type="entry name" value="PHb_sf"/>
</dbReference>
<comment type="caution">
    <text evidence="2">The sequence shown here is derived from an EMBL/GenBank/DDBJ whole genome shotgun (WGS) entry which is preliminary data.</text>
</comment>
<dbReference type="EMBL" id="JACOOT010000019">
    <property type="protein sequence ID" value="MBC5651087.1"/>
    <property type="molecule type" value="Genomic_DNA"/>
</dbReference>
<dbReference type="Gene3D" id="2.30.29.50">
    <property type="entry name" value="Bacterial Pleckstrin homology domain"/>
    <property type="match status" value="1"/>
</dbReference>
<dbReference type="Proteomes" id="UP000652847">
    <property type="component" value="Unassembled WGS sequence"/>
</dbReference>
<dbReference type="AlphaFoldDB" id="A0A8I0AEC4"/>
<accession>A0A8I0AEC4</accession>
<dbReference type="Pfam" id="PF08000">
    <property type="entry name" value="bPH_1"/>
    <property type="match status" value="1"/>
</dbReference>
<feature type="domain" description="Bacterial Pleckstrin homology" evidence="1">
    <location>
        <begin position="7"/>
        <end position="123"/>
    </location>
</feature>
<protein>
    <submittedName>
        <fullName evidence="2">PH domain-containing protein</fullName>
    </submittedName>
</protein>
<dbReference type="InterPro" id="IPR012544">
    <property type="entry name" value="PHb"/>
</dbReference>
<keyword evidence="3" id="KW-1185">Reference proteome</keyword>
<gene>
    <name evidence="2" type="ORF">H8S54_08200</name>
</gene>
<name>A0A8I0AEC4_9FIRM</name>
<sequence length="125" mass="14043">MLDFTKKGVINLHGLPLKMVNKNILNLLHSGENVVAPFAVVRDQVIFTNKRIITVEVNGITGVQQDIFSLPYRKVQYYGIKTAGFAEVIPDSSLLLFFADGKKAEFHFQEKANIIEIGRIIGMYC</sequence>
<evidence type="ECO:0000313" key="3">
    <source>
        <dbReference type="Proteomes" id="UP000652847"/>
    </source>
</evidence>
<proteinExistence type="predicted"/>
<evidence type="ECO:0000259" key="1">
    <source>
        <dbReference type="Pfam" id="PF08000"/>
    </source>
</evidence>
<reference evidence="2 3" key="1">
    <citation type="submission" date="2020-08" db="EMBL/GenBank/DDBJ databases">
        <title>Genome public.</title>
        <authorList>
            <person name="Liu C."/>
            <person name="Sun Q."/>
        </authorList>
    </citation>
    <scope>NUCLEOTIDE SEQUENCE [LARGE SCALE GENOMIC DNA]</scope>
    <source>
        <strain evidence="2 3">BX17</strain>
    </source>
</reference>
<dbReference type="RefSeq" id="WP_186901256.1">
    <property type="nucleotide sequence ID" value="NZ_JACOOT010000019.1"/>
</dbReference>
<dbReference type="SUPFAM" id="SSF50729">
    <property type="entry name" value="PH domain-like"/>
    <property type="match status" value="1"/>
</dbReference>
<organism evidence="2 3">
    <name type="scientific">Blautia segnis</name>
    <dbReference type="NCBI Taxonomy" id="2763030"/>
    <lineage>
        <taxon>Bacteria</taxon>
        <taxon>Bacillati</taxon>
        <taxon>Bacillota</taxon>
        <taxon>Clostridia</taxon>
        <taxon>Lachnospirales</taxon>
        <taxon>Lachnospiraceae</taxon>
        <taxon>Blautia</taxon>
    </lineage>
</organism>